<accession>A0A2P1MXI7</accession>
<protein>
    <submittedName>
        <fullName evidence="1">Uncharacterized protein</fullName>
    </submittedName>
</protein>
<sequence>MAKNKIPKFLANPSESSRKIAKGLENDATNELHLQAQQIQMDMDDVKVTRLNNRIQIEKKMEENNIIDLKPYFARSSKKKDKKDGGWYLIVPIRVKTSQMSSRMYTKLNKVQKQGKYTNTLIDYIEGTRQKTTVPSLAPKQASKNITKVDKPTNQSHYVFFRTVSDTSPPNSWIINRGNTEGMSSRDRRDIESLMRWKMNNL</sequence>
<organism evidence="1 2">
    <name type="scientific">Staphylococcus phage phiSA_BS1</name>
    <dbReference type="NCBI Taxonomy" id="2126734"/>
    <lineage>
        <taxon>Viruses</taxon>
        <taxon>Duplodnaviria</taxon>
        <taxon>Heunggongvirae</taxon>
        <taxon>Uroviricota</taxon>
        <taxon>Caudoviricetes</taxon>
        <taxon>Herelleviridae</taxon>
        <taxon>Twortvirinae</taxon>
        <taxon>Baoshanvirus</taxon>
        <taxon>Baoshanvirus BS1</taxon>
    </lineage>
</organism>
<dbReference type="GeneID" id="54990003"/>
<reference evidence="1 2" key="1">
    <citation type="submission" date="2018-03" db="EMBL/GenBank/DDBJ databases">
        <title>Isolation, the biological characteristics and genomics of two new strains of lysate Staphylococcus aureus phage.</title>
        <authorList>
            <person name="Jin X."/>
            <person name="Zhang C."/>
        </authorList>
    </citation>
    <scope>NUCLEOTIDE SEQUENCE [LARGE SCALE GENOMIC DNA]</scope>
</reference>
<dbReference type="EMBL" id="MH078572">
    <property type="protein sequence ID" value="AVP40280.1"/>
    <property type="molecule type" value="Genomic_DNA"/>
</dbReference>
<proteinExistence type="predicted"/>
<dbReference type="KEGG" id="vg:54990003"/>
<evidence type="ECO:0000313" key="1">
    <source>
        <dbReference type="EMBL" id="AVP40280.1"/>
    </source>
</evidence>
<keyword evidence="2" id="KW-1185">Reference proteome</keyword>
<dbReference type="Proteomes" id="UP000241797">
    <property type="component" value="Segment"/>
</dbReference>
<evidence type="ECO:0000313" key="2">
    <source>
        <dbReference type="Proteomes" id="UP000241797"/>
    </source>
</evidence>
<name>A0A2P1MXI7_9CAUD</name>
<dbReference type="RefSeq" id="YP_009799514.1">
    <property type="nucleotide sequence ID" value="NC_047945.1"/>
</dbReference>